<comment type="caution">
    <text evidence="1">The sequence shown here is derived from an EMBL/GenBank/DDBJ whole genome shotgun (WGS) entry which is preliminary data.</text>
</comment>
<evidence type="ECO:0008006" key="3">
    <source>
        <dbReference type="Google" id="ProtNLM"/>
    </source>
</evidence>
<gene>
    <name evidence="1" type="ORF">ACFX5E_00275</name>
</gene>
<keyword evidence="2" id="KW-1185">Reference proteome</keyword>
<evidence type="ECO:0000313" key="1">
    <source>
        <dbReference type="EMBL" id="MFE3866504.1"/>
    </source>
</evidence>
<protein>
    <recommendedName>
        <fullName evidence="3">Transposase</fullName>
    </recommendedName>
</protein>
<sequence>MSRTRRTFGKDFKAKVVLEALKEIDTIEVLAKKYELLPNQISIWKAEAIRNLAAVFSQEKTVVAKDEIPTEKLYARIDQLTLENDFLKKKSGLVSLSERVKMVDTKNKLSTVKQFRLLEIHRGDLYYKAKQESSEYLEIMRLPDQQYFSTPFYGFRKLTIWLKDLGYNVN</sequence>
<dbReference type="SUPFAM" id="SSF46689">
    <property type="entry name" value="Homeodomain-like"/>
    <property type="match status" value="1"/>
</dbReference>
<proteinExistence type="predicted"/>
<dbReference type="EMBL" id="JBHZPZ010000001">
    <property type="protein sequence ID" value="MFE3866504.1"/>
    <property type="molecule type" value="Genomic_DNA"/>
</dbReference>
<dbReference type="Proteomes" id="UP001600109">
    <property type="component" value="Unassembled WGS sequence"/>
</dbReference>
<reference evidence="1 2" key="1">
    <citation type="submission" date="2024-06" db="EMBL/GenBank/DDBJ databases">
        <title>Flavobacterium spp. isolated from glacier.</title>
        <authorList>
            <person name="Han D."/>
        </authorList>
    </citation>
    <scope>NUCLEOTIDE SEQUENCE [LARGE SCALE GENOMIC DNA]</scope>
    <source>
        <strain evidence="1 2">LS2P90</strain>
    </source>
</reference>
<dbReference type="InterPro" id="IPR009057">
    <property type="entry name" value="Homeodomain-like_sf"/>
</dbReference>
<evidence type="ECO:0000313" key="2">
    <source>
        <dbReference type="Proteomes" id="UP001600109"/>
    </source>
</evidence>
<accession>A0ABW6HSS5</accession>
<name>A0ABW6HSS5_9FLAO</name>
<dbReference type="RefSeq" id="WP_379853160.1">
    <property type="nucleotide sequence ID" value="NZ_JBHZPZ010000001.1"/>
</dbReference>
<organism evidence="1 2">
    <name type="scientific">Flavobacterium xylosi</name>
    <dbReference type="NCBI Taxonomy" id="3230415"/>
    <lineage>
        <taxon>Bacteria</taxon>
        <taxon>Pseudomonadati</taxon>
        <taxon>Bacteroidota</taxon>
        <taxon>Flavobacteriia</taxon>
        <taxon>Flavobacteriales</taxon>
        <taxon>Flavobacteriaceae</taxon>
        <taxon>Flavobacterium</taxon>
    </lineage>
</organism>